<dbReference type="NCBIfam" id="NF000586">
    <property type="entry name" value="PRK00011.1"/>
    <property type="match status" value="1"/>
</dbReference>
<comment type="pathway">
    <text evidence="3 9">One-carbon metabolism; tetrahydrofolate interconversion.</text>
</comment>
<dbReference type="Gene3D" id="3.40.640.10">
    <property type="entry name" value="Type I PLP-dependent aspartate aminotransferase-like (Major domain)"/>
    <property type="match status" value="1"/>
</dbReference>
<sequence length="503" mass="56036">MLLKLTHFRLVHNVFKQLLPPSTATTAAAAATVTKVGQHRTVWTGQEELKDVDPEVHDLLQKEKNRQIYGLELIASENFASRAVVDVTGSCLTNKYSEGYPGARYYGGNIYIDEIERLCQKRALECFRADPERWGVNVQPYSGSPANMAVYTAVLNPHDRIMGQDLPDGGHLTHGFMTDTKRISATSIFFESMPYKINPSTGLVDYDKLHEHAKLFRPRLIIAGTSAYSRLLDYKRFREICDDVKALLLADMAHISGLVAAGVIPSPFEYADLISTTTHKSLRGPRSGMIFYRKGVKSVNKKTGEIKMYDLETKVNNAVFPALQGGPHQNQIGALAVALKQAMDPEFKDYQVQVMKNAKTLAKCLNAKGYKLVSDGTDNHLVLVDMKSKGIDGARSERILELSGITTNKNTCPGDKSAMVPGGIRLGTPALTSRGFKEEDFELVVDFFDQAIQLGQEVKKKTKNLKEYRAFLLENEDIKKKIEHLESEVKRFSGSFPMPGRDL</sequence>
<evidence type="ECO:0000313" key="12">
    <source>
        <dbReference type="EMBL" id="CAI9735402.1"/>
    </source>
</evidence>
<evidence type="ECO:0000256" key="5">
    <source>
        <dbReference type="ARBA" id="ARBA00022563"/>
    </source>
</evidence>
<evidence type="ECO:0000259" key="11">
    <source>
        <dbReference type="Pfam" id="PF00464"/>
    </source>
</evidence>
<evidence type="ECO:0000256" key="4">
    <source>
        <dbReference type="ARBA" id="ARBA00006376"/>
    </source>
</evidence>
<dbReference type="CDD" id="cd00378">
    <property type="entry name" value="SHMT"/>
    <property type="match status" value="1"/>
</dbReference>
<keyword evidence="13" id="KW-1185">Reference proteome</keyword>
<dbReference type="InterPro" id="IPR015421">
    <property type="entry name" value="PyrdxlP-dep_Trfase_major"/>
</dbReference>
<comment type="cofactor">
    <cofactor evidence="1 8 9">
        <name>pyridoxal 5'-phosphate</name>
        <dbReference type="ChEBI" id="CHEBI:597326"/>
    </cofactor>
</comment>
<dbReference type="AlphaFoldDB" id="A0AA36BKG3"/>
<comment type="function">
    <text evidence="2 9">Interconversion of serine and glycine.</text>
</comment>
<evidence type="ECO:0000256" key="3">
    <source>
        <dbReference type="ARBA" id="ARBA00004777"/>
    </source>
</evidence>
<dbReference type="GO" id="GO:0019264">
    <property type="term" value="P:glycine biosynthetic process from serine"/>
    <property type="evidence" value="ECO:0007669"/>
    <property type="project" value="InterPro"/>
</dbReference>
<dbReference type="EMBL" id="OX597830">
    <property type="protein sequence ID" value="CAI9735402.1"/>
    <property type="molecule type" value="Genomic_DNA"/>
</dbReference>
<keyword evidence="6 9" id="KW-0808">Transferase</keyword>
<keyword evidence="10" id="KW-0175">Coiled coil</keyword>
<dbReference type="InterPro" id="IPR001085">
    <property type="entry name" value="Ser_HO-MeTrfase"/>
</dbReference>
<comment type="similarity">
    <text evidence="4 9">Belongs to the SHMT family.</text>
</comment>
<dbReference type="PIRSF" id="PIRSF000412">
    <property type="entry name" value="SHMT"/>
    <property type="match status" value="1"/>
</dbReference>
<dbReference type="InterPro" id="IPR019798">
    <property type="entry name" value="Ser_HO-MeTrfase_PLP_BS"/>
</dbReference>
<dbReference type="InterPro" id="IPR049943">
    <property type="entry name" value="Ser_HO-MeTrfase-like"/>
</dbReference>
<evidence type="ECO:0000256" key="10">
    <source>
        <dbReference type="SAM" id="Coils"/>
    </source>
</evidence>
<dbReference type="SUPFAM" id="SSF53383">
    <property type="entry name" value="PLP-dependent transferases"/>
    <property type="match status" value="1"/>
</dbReference>
<evidence type="ECO:0000256" key="1">
    <source>
        <dbReference type="ARBA" id="ARBA00001933"/>
    </source>
</evidence>
<reference evidence="12" key="1">
    <citation type="submission" date="2023-08" db="EMBL/GenBank/DDBJ databases">
        <authorList>
            <person name="Alioto T."/>
            <person name="Alioto T."/>
            <person name="Gomez Garrido J."/>
        </authorList>
    </citation>
    <scope>NUCLEOTIDE SEQUENCE</scope>
</reference>
<accession>A0AA36BKG3</accession>
<dbReference type="Proteomes" id="UP001162480">
    <property type="component" value="Chromosome 17"/>
</dbReference>
<dbReference type="GO" id="GO:0004372">
    <property type="term" value="F:glycine hydroxymethyltransferase activity"/>
    <property type="evidence" value="ECO:0007669"/>
    <property type="project" value="UniProtKB-EC"/>
</dbReference>
<dbReference type="PANTHER" id="PTHR11680:SF28">
    <property type="entry name" value="SERINE HYDROXYMETHYLTRANSFERASE, MITOCHONDRIAL"/>
    <property type="match status" value="1"/>
</dbReference>
<dbReference type="Gene3D" id="3.90.1150.10">
    <property type="entry name" value="Aspartate Aminotransferase, domain 1"/>
    <property type="match status" value="1"/>
</dbReference>
<feature type="domain" description="Serine hydroxymethyltransferase-like" evidence="11">
    <location>
        <begin position="49"/>
        <end position="447"/>
    </location>
</feature>
<protein>
    <recommendedName>
        <fullName evidence="9">Serine hydroxymethyltransferase</fullName>
        <ecNumber evidence="9">2.1.2.1</ecNumber>
    </recommendedName>
</protein>
<gene>
    <name evidence="12" type="ORF">OCTVUL_1B006352</name>
</gene>
<feature type="modified residue" description="N6-(pyridoxal phosphate)lysine" evidence="8">
    <location>
        <position position="280"/>
    </location>
</feature>
<dbReference type="PROSITE" id="PS00096">
    <property type="entry name" value="SHMT"/>
    <property type="match status" value="1"/>
</dbReference>
<dbReference type="GO" id="GO:0005739">
    <property type="term" value="C:mitochondrion"/>
    <property type="evidence" value="ECO:0007669"/>
    <property type="project" value="TreeGrafter"/>
</dbReference>
<organism evidence="12 13">
    <name type="scientific">Octopus vulgaris</name>
    <name type="common">Common octopus</name>
    <dbReference type="NCBI Taxonomy" id="6645"/>
    <lineage>
        <taxon>Eukaryota</taxon>
        <taxon>Metazoa</taxon>
        <taxon>Spiralia</taxon>
        <taxon>Lophotrochozoa</taxon>
        <taxon>Mollusca</taxon>
        <taxon>Cephalopoda</taxon>
        <taxon>Coleoidea</taxon>
        <taxon>Octopodiformes</taxon>
        <taxon>Octopoda</taxon>
        <taxon>Incirrata</taxon>
        <taxon>Octopodidae</taxon>
        <taxon>Octopus</taxon>
    </lineage>
</organism>
<name>A0AA36BKG3_OCTVU</name>
<dbReference type="PANTHER" id="PTHR11680">
    <property type="entry name" value="SERINE HYDROXYMETHYLTRANSFERASE"/>
    <property type="match status" value="1"/>
</dbReference>
<dbReference type="InterPro" id="IPR039429">
    <property type="entry name" value="SHMT-like_dom"/>
</dbReference>
<dbReference type="GO" id="GO:0035999">
    <property type="term" value="P:tetrahydrofolate interconversion"/>
    <property type="evidence" value="ECO:0007669"/>
    <property type="project" value="InterPro"/>
</dbReference>
<evidence type="ECO:0000256" key="8">
    <source>
        <dbReference type="PIRSR" id="PIRSR000412-50"/>
    </source>
</evidence>
<dbReference type="FunFam" id="3.40.640.10:FF:000050">
    <property type="entry name" value="Serine hydroxymethyltransferase"/>
    <property type="match status" value="1"/>
</dbReference>
<evidence type="ECO:0000256" key="9">
    <source>
        <dbReference type="RuleBase" id="RU000585"/>
    </source>
</evidence>
<comment type="catalytic activity">
    <reaction evidence="9">
        <text>(6R)-5,10-methylene-5,6,7,8-tetrahydrofolate + glycine + H2O = (6S)-5,6,7,8-tetrahydrofolate + L-serine</text>
        <dbReference type="Rhea" id="RHEA:15481"/>
        <dbReference type="ChEBI" id="CHEBI:15377"/>
        <dbReference type="ChEBI" id="CHEBI:15636"/>
        <dbReference type="ChEBI" id="CHEBI:33384"/>
        <dbReference type="ChEBI" id="CHEBI:57305"/>
        <dbReference type="ChEBI" id="CHEBI:57453"/>
        <dbReference type="EC" id="2.1.2.1"/>
    </reaction>
</comment>
<keyword evidence="5 9" id="KW-0554">One-carbon metabolism</keyword>
<evidence type="ECO:0000313" key="13">
    <source>
        <dbReference type="Proteomes" id="UP001162480"/>
    </source>
</evidence>
<feature type="coiled-coil region" evidence="10">
    <location>
        <begin position="468"/>
        <end position="495"/>
    </location>
</feature>
<dbReference type="GO" id="GO:0030170">
    <property type="term" value="F:pyridoxal phosphate binding"/>
    <property type="evidence" value="ECO:0007669"/>
    <property type="project" value="InterPro"/>
</dbReference>
<dbReference type="InterPro" id="IPR015422">
    <property type="entry name" value="PyrdxlP-dep_Trfase_small"/>
</dbReference>
<evidence type="ECO:0000256" key="7">
    <source>
        <dbReference type="ARBA" id="ARBA00022898"/>
    </source>
</evidence>
<dbReference type="Pfam" id="PF00464">
    <property type="entry name" value="SHMT"/>
    <property type="match status" value="1"/>
</dbReference>
<proteinExistence type="inferred from homology"/>
<dbReference type="InterPro" id="IPR015424">
    <property type="entry name" value="PyrdxlP-dep_Trfase"/>
</dbReference>
<evidence type="ECO:0000256" key="2">
    <source>
        <dbReference type="ARBA" id="ARBA00002224"/>
    </source>
</evidence>
<dbReference type="EC" id="2.1.2.1" evidence="9"/>
<keyword evidence="7 8" id="KW-0663">Pyridoxal phosphate</keyword>
<evidence type="ECO:0000256" key="6">
    <source>
        <dbReference type="ARBA" id="ARBA00022679"/>
    </source>
</evidence>
<dbReference type="HAMAP" id="MF_00051">
    <property type="entry name" value="SHMT"/>
    <property type="match status" value="1"/>
</dbReference>